<evidence type="ECO:0000259" key="1">
    <source>
        <dbReference type="Pfam" id="PF19569"/>
    </source>
</evidence>
<evidence type="ECO:0000313" key="3">
    <source>
        <dbReference type="Proteomes" id="UP000197007"/>
    </source>
</evidence>
<protein>
    <recommendedName>
        <fullName evidence="1">START-like domain-containing protein</fullName>
    </recommendedName>
</protein>
<reference evidence="3" key="1">
    <citation type="submission" date="2017-06" db="EMBL/GenBank/DDBJ databases">
        <title>Complete genome sequence of Capnocytophaga sp. KCOM 1579 (=ChDC OS43) isolated from a human refractory periapical abscess lesion.</title>
        <authorList>
            <person name="Kook J.-K."/>
            <person name="Park S.-N."/>
            <person name="Lim Y.K."/>
            <person name="Roh H."/>
        </authorList>
    </citation>
    <scope>NUCLEOTIDE SEQUENCE [LARGE SCALE GENOMIC DNA]</scope>
    <source>
        <strain evidence="3">ChDC OS43</strain>
    </source>
</reference>
<dbReference type="Proteomes" id="UP000197007">
    <property type="component" value="Chromosome"/>
</dbReference>
<dbReference type="InterPro" id="IPR023393">
    <property type="entry name" value="START-like_dom_sf"/>
</dbReference>
<dbReference type="RefSeq" id="WP_088593588.1">
    <property type="nucleotide sequence ID" value="NZ_CP022022.1"/>
</dbReference>
<dbReference type="KEGG" id="capn:CBG49_04715"/>
<dbReference type="EMBL" id="CP022022">
    <property type="protein sequence ID" value="ASF42434.1"/>
    <property type="molecule type" value="Genomic_DNA"/>
</dbReference>
<feature type="domain" description="START-like" evidence="1">
    <location>
        <begin position="1"/>
        <end position="127"/>
    </location>
</feature>
<dbReference type="InterPro" id="IPR045736">
    <property type="entry name" value="START_2"/>
</dbReference>
<gene>
    <name evidence="2" type="ORF">CBG49_04715</name>
</gene>
<dbReference type="SUPFAM" id="SSF55961">
    <property type="entry name" value="Bet v1-like"/>
    <property type="match status" value="1"/>
</dbReference>
<dbReference type="Pfam" id="PF19569">
    <property type="entry name" value="START_2"/>
    <property type="match status" value="1"/>
</dbReference>
<name>A0A1Z4BMA8_9FLAO</name>
<organism evidence="2 3">
    <name type="scientific">Capnocytophaga endodontalis</name>
    <dbReference type="NCBI Taxonomy" id="2708117"/>
    <lineage>
        <taxon>Bacteria</taxon>
        <taxon>Pseudomonadati</taxon>
        <taxon>Bacteroidota</taxon>
        <taxon>Flavobacteriia</taxon>
        <taxon>Flavobacteriales</taxon>
        <taxon>Flavobacteriaceae</taxon>
        <taxon>Capnocytophaga</taxon>
    </lineage>
</organism>
<keyword evidence="3" id="KW-1185">Reference proteome</keyword>
<accession>A0A1Z4BMA8</accession>
<dbReference type="AlphaFoldDB" id="A0A1Z4BMA8"/>
<sequence length="128" mass="14872">MQTKEKYQLEVTVNASPQLIYQYIATPAGLASWYADDVRANEDTYTFVWNGIEETAQLLRQKLDDHIRFHWKEDEEAATYFEIRIRVNDLTQEVSLAITDFAPSDEIEEAKQLWLMQITDLKAKIGAV</sequence>
<evidence type="ECO:0000313" key="2">
    <source>
        <dbReference type="EMBL" id="ASF42434.1"/>
    </source>
</evidence>
<proteinExistence type="predicted"/>
<dbReference type="Gene3D" id="3.30.530.20">
    <property type="match status" value="1"/>
</dbReference>